<protein>
    <recommendedName>
        <fullName evidence="5">DUF998 domain-containing protein</fullName>
    </recommendedName>
</protein>
<keyword evidence="4" id="KW-1185">Reference proteome</keyword>
<dbReference type="RefSeq" id="WP_172160986.1">
    <property type="nucleotide sequence ID" value="NZ_CP053564.1"/>
</dbReference>
<feature type="transmembrane region" description="Helical" evidence="2">
    <location>
        <begin position="34"/>
        <end position="52"/>
    </location>
</feature>
<name>A0A6M6JKV4_9PSEU</name>
<dbReference type="KEGG" id="pbro:HOP40_20485"/>
<reference evidence="3 4" key="1">
    <citation type="submission" date="2020-05" db="EMBL/GenBank/DDBJ databases">
        <authorList>
            <person name="Mo P."/>
        </authorList>
    </citation>
    <scope>NUCLEOTIDE SEQUENCE [LARGE SCALE GENOMIC DNA]</scope>
    <source>
        <strain evidence="3 4">Gen01</strain>
    </source>
</reference>
<feature type="compositionally biased region" description="Pro residues" evidence="1">
    <location>
        <begin position="243"/>
        <end position="256"/>
    </location>
</feature>
<dbReference type="Proteomes" id="UP000505377">
    <property type="component" value="Chromosome"/>
</dbReference>
<evidence type="ECO:0000313" key="4">
    <source>
        <dbReference type="Proteomes" id="UP000505377"/>
    </source>
</evidence>
<evidence type="ECO:0008006" key="5">
    <source>
        <dbReference type="Google" id="ProtNLM"/>
    </source>
</evidence>
<feature type="transmembrane region" description="Helical" evidence="2">
    <location>
        <begin position="202"/>
        <end position="221"/>
    </location>
</feature>
<feature type="transmembrane region" description="Helical" evidence="2">
    <location>
        <begin position="147"/>
        <end position="166"/>
    </location>
</feature>
<feature type="transmembrane region" description="Helical" evidence="2">
    <location>
        <begin position="105"/>
        <end position="127"/>
    </location>
</feature>
<keyword evidence="2" id="KW-0812">Transmembrane</keyword>
<evidence type="ECO:0000313" key="3">
    <source>
        <dbReference type="EMBL" id="QJY47885.1"/>
    </source>
</evidence>
<evidence type="ECO:0000256" key="1">
    <source>
        <dbReference type="SAM" id="MobiDB-lite"/>
    </source>
</evidence>
<dbReference type="EMBL" id="CP053564">
    <property type="protein sequence ID" value="QJY47885.1"/>
    <property type="molecule type" value="Genomic_DNA"/>
</dbReference>
<feature type="region of interest" description="Disordered" evidence="1">
    <location>
        <begin position="230"/>
        <end position="256"/>
    </location>
</feature>
<sequence length="256" mass="26667">MVSQNAQPAVADSMPAKKPEIRPRRRLASLRVRTIGWIGLGAGVFGVGGGLLKVLHPASVDETRYSYPFDSLGFTVENGTLAVQHAALGLLVWGVWRSGAAGRSTLARIGAAGTITAWTAFAAVKGLAITARDEPVGSPLADTVDGLSGLAGTSIAVFSILLGIAVLRAHDWTDWGRFIPLVAGVFVFAAVIPSLILGSFTLARVAIIAWMGLWAALGWVLTRAETRASQPVTTRPRSASPVLPEPGQFPPPGSGS</sequence>
<gene>
    <name evidence="3" type="ORF">HOP40_20485</name>
</gene>
<accession>A0A6M6JKV4</accession>
<dbReference type="AlphaFoldDB" id="A0A6M6JKV4"/>
<feature type="transmembrane region" description="Helical" evidence="2">
    <location>
        <begin position="72"/>
        <end position="93"/>
    </location>
</feature>
<feature type="transmembrane region" description="Helical" evidence="2">
    <location>
        <begin position="178"/>
        <end position="196"/>
    </location>
</feature>
<keyword evidence="2" id="KW-1133">Transmembrane helix</keyword>
<keyword evidence="2" id="KW-0472">Membrane</keyword>
<evidence type="ECO:0000256" key="2">
    <source>
        <dbReference type="SAM" id="Phobius"/>
    </source>
</evidence>
<proteinExistence type="predicted"/>
<organism evidence="3 4">
    <name type="scientific">Pseudonocardia broussonetiae</name>
    <dbReference type="NCBI Taxonomy" id="2736640"/>
    <lineage>
        <taxon>Bacteria</taxon>
        <taxon>Bacillati</taxon>
        <taxon>Actinomycetota</taxon>
        <taxon>Actinomycetes</taxon>
        <taxon>Pseudonocardiales</taxon>
        <taxon>Pseudonocardiaceae</taxon>
        <taxon>Pseudonocardia</taxon>
    </lineage>
</organism>